<proteinExistence type="predicted"/>
<dbReference type="EMBL" id="DQ155207">
    <property type="protein sequence ID" value="ABA08295.1"/>
    <property type="molecule type" value="Genomic_DNA"/>
</dbReference>
<keyword evidence="1" id="KW-0946">Virion</keyword>
<keyword evidence="1" id="KW-0261">Viral envelope protein</keyword>
<protein>
    <submittedName>
        <fullName evidence="1">Envelope glycoprotein</fullName>
    </submittedName>
</protein>
<organism evidence="1">
    <name type="scientific">Human immunodeficiency virus type 1</name>
    <name type="common">HIV-1</name>
    <dbReference type="NCBI Taxonomy" id="11676"/>
    <lineage>
        <taxon>Viruses</taxon>
        <taxon>Riboviria</taxon>
        <taxon>Pararnavirae</taxon>
        <taxon>Artverviricota</taxon>
        <taxon>Revtraviricetes</taxon>
        <taxon>Ortervirales</taxon>
        <taxon>Retroviridae</taxon>
        <taxon>Orthoretrovirinae</taxon>
        <taxon>Lentivirus</taxon>
        <taxon>Lentivirus humimdef1</taxon>
    </lineage>
</organism>
<evidence type="ECO:0000313" key="1">
    <source>
        <dbReference type="EMBL" id="ABA08295.1"/>
    </source>
</evidence>
<dbReference type="GO" id="GO:0019031">
    <property type="term" value="C:viral envelope"/>
    <property type="evidence" value="ECO:0007669"/>
    <property type="project" value="UniProtKB-KW"/>
</dbReference>
<sequence>LSLFAVFCIEELYVCINPSRSCETCVVLILWTPSAMLSDRFICYEDYSFTHLQAMPLQSPRVLATVCCFNTLLCLYTVSMRLSNVLLTSCRAFSYKSYPYQQHGLSNTLQSYPWYKYRC</sequence>
<name>Q3LX37_HV1</name>
<feature type="non-terminal residue" evidence="1">
    <location>
        <position position="119"/>
    </location>
</feature>
<gene>
    <name evidence="1" type="primary">env</name>
</gene>
<reference evidence="1" key="1">
    <citation type="journal article" date="2008" name="AIDS Res. Hum. Retroviruses">
        <title>HIV type 1 genetic diversity in Moyale, Mandera, and Turkana based on env-C2-V3 sequences.</title>
        <authorList>
            <person name="Khamadi S.A."/>
            <person name="Lihana R.W."/>
            <person name="Mwaniki D.L."/>
            <person name="Kinyua J."/>
            <person name="Lagat N."/>
            <person name="Carter J.Y."/>
            <person name="Ichimura H."/>
            <person name="Oishi I."/>
            <person name="Okoth F.A."/>
            <person name="Ochieng W."/>
        </authorList>
    </citation>
    <scope>NUCLEOTIDE SEQUENCE</scope>
    <source>
        <strain evidence="1">TLHC014F</strain>
    </source>
</reference>
<organismHost>
    <name type="scientific">Homo sapiens</name>
    <name type="common">Human</name>
    <dbReference type="NCBI Taxonomy" id="9606"/>
</organismHost>
<feature type="non-terminal residue" evidence="1">
    <location>
        <position position="1"/>
    </location>
</feature>
<accession>Q3LX37</accession>